<dbReference type="Gene3D" id="3.40.190.10">
    <property type="entry name" value="Periplasmic binding protein-like II"/>
    <property type="match status" value="1"/>
</dbReference>
<evidence type="ECO:0000313" key="3">
    <source>
        <dbReference type="EMBL" id="BAQ71529.1"/>
    </source>
</evidence>
<reference evidence="3 4" key="1">
    <citation type="submission" date="2015-02" db="EMBL/GenBank/DDBJ databases">
        <title>Genome sequene of Rhodovulum sulfidophilum DSM 2351.</title>
        <authorList>
            <person name="Nagao N."/>
        </authorList>
    </citation>
    <scope>NUCLEOTIDE SEQUENCE [LARGE SCALE GENOMIC DNA]</scope>
    <source>
        <strain evidence="3 4">DSM 2351</strain>
        <plasmid evidence="4">Plasmid Plasmid1 DNA</plasmid>
    </source>
</reference>
<dbReference type="PANTHER" id="PTHR42928">
    <property type="entry name" value="TRICARBOXYLATE-BINDING PROTEIN"/>
    <property type="match status" value="1"/>
</dbReference>
<protein>
    <submittedName>
        <fullName evidence="3">Putative Bug-like extracytoplasmic solute binding receptor, TTT family</fullName>
    </submittedName>
</protein>
<dbReference type="PATRIC" id="fig|35806.4.peg.4520"/>
<dbReference type="eggNOG" id="COG3181">
    <property type="taxonomic scope" value="Bacteria"/>
</dbReference>
<dbReference type="PANTHER" id="PTHR42928:SF5">
    <property type="entry name" value="BLR1237 PROTEIN"/>
    <property type="match status" value="1"/>
</dbReference>
<dbReference type="AlphaFoldDB" id="A0A0D6B9Q3"/>
<feature type="signal peptide" evidence="2">
    <location>
        <begin position="1"/>
        <end position="21"/>
    </location>
</feature>
<dbReference type="InterPro" id="IPR005064">
    <property type="entry name" value="BUG"/>
</dbReference>
<name>A0A0D6B9Q3_RHOSU</name>
<proteinExistence type="inferred from homology"/>
<sequence>MKRITASLAAIGLLAGTAALADYPEKPITIVVPYGAGGGSDIMVRTVAPYIEKYLGDDAKIVVENRTGASGIIGWQAVHDAKPDGYTIGVITTPSIVTKPIEGKAEFTWQDFTIIANMVTDPAALNVKKGSQFEDVTGLVDYAKENPKVVTMATGNFGGDDHLAGLQLEKLTGAEFTFVPFPGVAARNATMGGHVAVGSFNLGEAVNYQDSIDILGIMADKRSELAPDVPTLKEQGFDIVAASQRGFAGPKGMPEEAVEKLSAAIAQAVNDPDFRKDAQNQGVVLDFADGADFSAQLDAFDKAMRKIWAESPWLQ</sequence>
<dbReference type="Pfam" id="PF03401">
    <property type="entry name" value="TctC"/>
    <property type="match status" value="1"/>
</dbReference>
<evidence type="ECO:0000256" key="1">
    <source>
        <dbReference type="ARBA" id="ARBA00006987"/>
    </source>
</evidence>
<evidence type="ECO:0000313" key="4">
    <source>
        <dbReference type="Proteomes" id="UP000064912"/>
    </source>
</evidence>
<dbReference type="Proteomes" id="UP000064912">
    <property type="component" value="Plasmid Plasmid1"/>
</dbReference>
<geneLocation type="plasmid" evidence="4">
    <name>Plasmid1 DNA</name>
</geneLocation>
<dbReference type="EMBL" id="AP014801">
    <property type="protein sequence ID" value="BAQ71529.1"/>
    <property type="molecule type" value="Genomic_DNA"/>
</dbReference>
<feature type="chain" id="PRO_5002301118" evidence="2">
    <location>
        <begin position="22"/>
        <end position="315"/>
    </location>
</feature>
<dbReference type="CDD" id="cd07012">
    <property type="entry name" value="PBP2_Bug_TTT"/>
    <property type="match status" value="1"/>
</dbReference>
<dbReference type="PIRSF" id="PIRSF017082">
    <property type="entry name" value="YflP"/>
    <property type="match status" value="1"/>
</dbReference>
<keyword evidence="3" id="KW-0675">Receptor</keyword>
<dbReference type="Gene3D" id="3.40.190.150">
    <property type="entry name" value="Bordetella uptake gene, domain 1"/>
    <property type="match status" value="1"/>
</dbReference>
<organism evidence="3 4">
    <name type="scientific">Rhodovulum sulfidophilum</name>
    <name type="common">Rhodobacter sulfidophilus</name>
    <dbReference type="NCBI Taxonomy" id="35806"/>
    <lineage>
        <taxon>Bacteria</taxon>
        <taxon>Pseudomonadati</taxon>
        <taxon>Pseudomonadota</taxon>
        <taxon>Alphaproteobacteria</taxon>
        <taxon>Rhodobacterales</taxon>
        <taxon>Paracoccaceae</taxon>
        <taxon>Rhodovulum</taxon>
    </lineage>
</organism>
<comment type="similarity">
    <text evidence="1">Belongs to the UPF0065 (bug) family.</text>
</comment>
<dbReference type="KEGG" id="rsu:NHU_04416"/>
<dbReference type="InterPro" id="IPR042100">
    <property type="entry name" value="Bug_dom1"/>
</dbReference>
<gene>
    <name evidence="3" type="ORF">NHU_04416</name>
</gene>
<accession>A0A0D6B9Q3</accession>
<evidence type="ECO:0000256" key="2">
    <source>
        <dbReference type="SAM" id="SignalP"/>
    </source>
</evidence>
<keyword evidence="2" id="KW-0732">Signal</keyword>
<keyword evidence="3" id="KW-0614">Plasmid</keyword>